<feature type="signal peptide" evidence="2">
    <location>
        <begin position="1"/>
        <end position="26"/>
    </location>
</feature>
<proteinExistence type="predicted"/>
<sequence>MRNSRNGLTTATFLLCLWLCGSLAFGDDSDALIDKAMRLSGMTGQIEMVGKSVLTAIPADAFPDQKARNEAETFIRRNASKEAVADLVRSAVREKFNRDNIEKVIQFYDSALGRKVGRLQENALETGLLKGIREGRKNAISLDETRLKAIKRIIDSENVSETNDILVTSVVRGLLTGSAEAGNAPDDESESIGSKLKAVQKSLAMEQHRMDDMVLTAYALTFRSLSDKELEELAAYHDTDAAIWFRDATINGLDRAVFSVSKALGAVLTASRNSGKSDQDSRASSAPGKRKIGRDE</sequence>
<comment type="caution">
    <text evidence="3">The sequence shown here is derived from an EMBL/GenBank/DDBJ whole genome shotgun (WGS) entry which is preliminary data.</text>
</comment>
<gene>
    <name evidence="3" type="ORF">HY912_14320</name>
</gene>
<evidence type="ECO:0000256" key="2">
    <source>
        <dbReference type="SAM" id="SignalP"/>
    </source>
</evidence>
<evidence type="ECO:0000313" key="4">
    <source>
        <dbReference type="Proteomes" id="UP000807825"/>
    </source>
</evidence>
<reference evidence="3" key="1">
    <citation type="submission" date="2020-07" db="EMBL/GenBank/DDBJ databases">
        <title>Huge and variable diversity of episymbiotic CPR bacteria and DPANN archaea in groundwater ecosystems.</title>
        <authorList>
            <person name="He C.Y."/>
            <person name="Keren R."/>
            <person name="Whittaker M."/>
            <person name="Farag I.F."/>
            <person name="Doudna J."/>
            <person name="Cate J.H.D."/>
            <person name="Banfield J.F."/>
        </authorList>
    </citation>
    <scope>NUCLEOTIDE SEQUENCE</scope>
    <source>
        <strain evidence="3">NC_groundwater_1664_Pr3_B-0.1um_52_9</strain>
    </source>
</reference>
<accession>A0A9D6Z4L4</accession>
<feature type="region of interest" description="Disordered" evidence="1">
    <location>
        <begin position="270"/>
        <end position="296"/>
    </location>
</feature>
<name>A0A9D6Z4L4_9BACT</name>
<evidence type="ECO:0000313" key="3">
    <source>
        <dbReference type="EMBL" id="MBI5250662.1"/>
    </source>
</evidence>
<dbReference type="AlphaFoldDB" id="A0A9D6Z4L4"/>
<feature type="chain" id="PRO_5038868192" description="DUF2059 domain-containing protein" evidence="2">
    <location>
        <begin position="27"/>
        <end position="296"/>
    </location>
</feature>
<organism evidence="3 4">
    <name type="scientific">Desulfomonile tiedjei</name>
    <dbReference type="NCBI Taxonomy" id="2358"/>
    <lineage>
        <taxon>Bacteria</taxon>
        <taxon>Pseudomonadati</taxon>
        <taxon>Thermodesulfobacteriota</taxon>
        <taxon>Desulfomonilia</taxon>
        <taxon>Desulfomonilales</taxon>
        <taxon>Desulfomonilaceae</taxon>
        <taxon>Desulfomonile</taxon>
    </lineage>
</organism>
<dbReference type="Proteomes" id="UP000807825">
    <property type="component" value="Unassembled WGS sequence"/>
</dbReference>
<evidence type="ECO:0008006" key="5">
    <source>
        <dbReference type="Google" id="ProtNLM"/>
    </source>
</evidence>
<protein>
    <recommendedName>
        <fullName evidence="5">DUF2059 domain-containing protein</fullName>
    </recommendedName>
</protein>
<evidence type="ECO:0000256" key="1">
    <source>
        <dbReference type="SAM" id="MobiDB-lite"/>
    </source>
</evidence>
<keyword evidence="2" id="KW-0732">Signal</keyword>
<dbReference type="EMBL" id="JACRDE010000373">
    <property type="protein sequence ID" value="MBI5250662.1"/>
    <property type="molecule type" value="Genomic_DNA"/>
</dbReference>